<gene>
    <name evidence="2" type="ORF">GH811_11415</name>
</gene>
<name>A0ABR6YYM1_9FIRM</name>
<dbReference type="RefSeq" id="WP_026393597.1">
    <property type="nucleotide sequence ID" value="NZ_WJBE01000009.1"/>
</dbReference>
<feature type="compositionally biased region" description="Basic and acidic residues" evidence="1">
    <location>
        <begin position="177"/>
        <end position="187"/>
    </location>
</feature>
<accession>A0ABR6YYM1</accession>
<feature type="compositionally biased region" description="Low complexity" evidence="1">
    <location>
        <begin position="188"/>
        <end position="197"/>
    </location>
</feature>
<dbReference type="Pfam" id="PF01894">
    <property type="entry name" value="YjbQ"/>
    <property type="match status" value="1"/>
</dbReference>
<dbReference type="Proteomes" id="UP000622405">
    <property type="component" value="Unassembled WGS sequence"/>
</dbReference>
<keyword evidence="3" id="KW-1185">Reference proteome</keyword>
<dbReference type="Gene3D" id="2.60.120.460">
    <property type="entry name" value="YjbQ-like"/>
    <property type="match status" value="1"/>
</dbReference>
<feature type="region of interest" description="Disordered" evidence="1">
    <location>
        <begin position="177"/>
        <end position="197"/>
    </location>
</feature>
<evidence type="ECO:0000313" key="3">
    <source>
        <dbReference type="Proteomes" id="UP000622405"/>
    </source>
</evidence>
<protein>
    <recommendedName>
        <fullName evidence="4">YjbQ family protein</fullName>
    </recommendedName>
</protein>
<sequence>MKTNKIEITNSEQLIDITESVREYLDQSRLKDGFVQIQIPERTAAVIISINDDWRLQREFFDKLNHLMPKYDGMKFTGWTTSCVKATIFGPSLQVMVTNGTLMLDKNQSIYFVEFQGPGERQYFISSLGTILAENEEASMPEELALIFEKRKAYEDEQEQIKEEMRNEWRLREEQRQKLEAENKDTTTSENSAESEE</sequence>
<comment type="caution">
    <text evidence="2">The sequence shown here is derived from an EMBL/GenBank/DDBJ whole genome shotgun (WGS) entry which is preliminary data.</text>
</comment>
<evidence type="ECO:0008006" key="4">
    <source>
        <dbReference type="Google" id="ProtNLM"/>
    </source>
</evidence>
<dbReference type="InterPro" id="IPR035917">
    <property type="entry name" value="YjbQ-like_sf"/>
</dbReference>
<dbReference type="SUPFAM" id="SSF111038">
    <property type="entry name" value="YjbQ-like"/>
    <property type="match status" value="1"/>
</dbReference>
<reference evidence="2 3" key="1">
    <citation type="journal article" date="2020" name="mSystems">
        <title>Defining Genomic and Predicted Metabolic Features of the Acetobacterium Genus.</title>
        <authorList>
            <person name="Ross D.E."/>
            <person name="Marshall C.W."/>
            <person name="Gulliver D."/>
            <person name="May H.D."/>
            <person name="Norman R.S."/>
        </authorList>
    </citation>
    <scope>NUCLEOTIDE SEQUENCE [LARGE SCALE GENOMIC DNA]</scope>
    <source>
        <strain evidence="2 3">DSM 4132</strain>
    </source>
</reference>
<evidence type="ECO:0000256" key="1">
    <source>
        <dbReference type="SAM" id="MobiDB-lite"/>
    </source>
</evidence>
<organism evidence="2 3">
    <name type="scientific">Acetobacterium malicum</name>
    <dbReference type="NCBI Taxonomy" id="52692"/>
    <lineage>
        <taxon>Bacteria</taxon>
        <taxon>Bacillati</taxon>
        <taxon>Bacillota</taxon>
        <taxon>Clostridia</taxon>
        <taxon>Eubacteriales</taxon>
        <taxon>Eubacteriaceae</taxon>
        <taxon>Acetobacterium</taxon>
    </lineage>
</organism>
<dbReference type="InterPro" id="IPR001602">
    <property type="entry name" value="UPF0047_YjbQ-like"/>
</dbReference>
<dbReference type="NCBIfam" id="TIGR00149">
    <property type="entry name" value="TIGR00149_YjbQ"/>
    <property type="match status" value="1"/>
</dbReference>
<dbReference type="EMBL" id="WJBE01000009">
    <property type="protein sequence ID" value="MBC3900226.1"/>
    <property type="molecule type" value="Genomic_DNA"/>
</dbReference>
<evidence type="ECO:0000313" key="2">
    <source>
        <dbReference type="EMBL" id="MBC3900226.1"/>
    </source>
</evidence>
<proteinExistence type="predicted"/>